<dbReference type="Proteomes" id="UP000753961">
    <property type="component" value="Unassembled WGS sequence"/>
</dbReference>
<dbReference type="PANTHER" id="PTHR30606">
    <property type="entry name" value="LIPID A BIOSYNTHESIS LAUROYL ACYLTRANSFERASE"/>
    <property type="match status" value="1"/>
</dbReference>
<keyword evidence="2" id="KW-1003">Cell membrane</keyword>
<dbReference type="RefSeq" id="WP_222578196.1">
    <property type="nucleotide sequence ID" value="NZ_JAHVHU010000002.1"/>
</dbReference>
<evidence type="ECO:0000256" key="4">
    <source>
        <dbReference type="ARBA" id="ARBA00022679"/>
    </source>
</evidence>
<dbReference type="InterPro" id="IPR004960">
    <property type="entry name" value="LipA_acyltrans"/>
</dbReference>
<reference evidence="8" key="1">
    <citation type="submission" date="2021-06" db="EMBL/GenBank/DDBJ databases">
        <title>44 bacteria genomes isolated from Dapeng, Shenzhen.</title>
        <authorList>
            <person name="Zheng W."/>
            <person name="Yu S."/>
            <person name="Huang Y."/>
        </authorList>
    </citation>
    <scope>NUCLEOTIDE SEQUENCE</scope>
    <source>
        <strain evidence="8">DP5N28-2</strain>
    </source>
</reference>
<protein>
    <recommendedName>
        <fullName evidence="10">KDO2-lipid IV(A) lauroyltransferase</fullName>
    </recommendedName>
</protein>
<dbReference type="AlphaFoldDB" id="A0A953HVQ7"/>
<dbReference type="GO" id="GO:0009247">
    <property type="term" value="P:glycolipid biosynthetic process"/>
    <property type="evidence" value="ECO:0007669"/>
    <property type="project" value="UniProtKB-ARBA"/>
</dbReference>
<keyword evidence="9" id="KW-1185">Reference proteome</keyword>
<comment type="caution">
    <text evidence="8">The sequence shown here is derived from an EMBL/GenBank/DDBJ whole genome shotgun (WGS) entry which is preliminary data.</text>
</comment>
<keyword evidence="7" id="KW-0812">Transmembrane</keyword>
<keyword evidence="3" id="KW-0997">Cell inner membrane</keyword>
<proteinExistence type="predicted"/>
<evidence type="ECO:0000313" key="8">
    <source>
        <dbReference type="EMBL" id="MBY5956672.1"/>
    </source>
</evidence>
<evidence type="ECO:0000313" key="9">
    <source>
        <dbReference type="Proteomes" id="UP000753961"/>
    </source>
</evidence>
<dbReference type="GO" id="GO:0005886">
    <property type="term" value="C:plasma membrane"/>
    <property type="evidence" value="ECO:0007669"/>
    <property type="project" value="UniProtKB-SubCell"/>
</dbReference>
<evidence type="ECO:0008006" key="10">
    <source>
        <dbReference type="Google" id="ProtNLM"/>
    </source>
</evidence>
<evidence type="ECO:0000256" key="6">
    <source>
        <dbReference type="ARBA" id="ARBA00023315"/>
    </source>
</evidence>
<keyword evidence="6" id="KW-0012">Acyltransferase</keyword>
<evidence type="ECO:0000256" key="3">
    <source>
        <dbReference type="ARBA" id="ARBA00022519"/>
    </source>
</evidence>
<keyword evidence="5 7" id="KW-0472">Membrane</keyword>
<keyword evidence="4" id="KW-0808">Transferase</keyword>
<dbReference type="Pfam" id="PF03279">
    <property type="entry name" value="Lip_A_acyltrans"/>
    <property type="match status" value="1"/>
</dbReference>
<dbReference type="CDD" id="cd07984">
    <property type="entry name" value="LPLAT_LABLAT-like"/>
    <property type="match status" value="1"/>
</dbReference>
<gene>
    <name evidence="8" type="ORF">KUV50_00900</name>
</gene>
<dbReference type="EMBL" id="JAHVHU010000002">
    <property type="protein sequence ID" value="MBY5956672.1"/>
    <property type="molecule type" value="Genomic_DNA"/>
</dbReference>
<evidence type="ECO:0000256" key="5">
    <source>
        <dbReference type="ARBA" id="ARBA00023136"/>
    </source>
</evidence>
<feature type="transmembrane region" description="Helical" evidence="7">
    <location>
        <begin position="22"/>
        <end position="41"/>
    </location>
</feature>
<keyword evidence="7" id="KW-1133">Transmembrane helix</keyword>
<accession>A0A953HVQ7</accession>
<dbReference type="PANTHER" id="PTHR30606:SF10">
    <property type="entry name" value="PHOSPHATIDYLINOSITOL MANNOSIDE ACYLTRANSFERASE"/>
    <property type="match status" value="1"/>
</dbReference>
<comment type="subcellular location">
    <subcellularLocation>
        <location evidence="1">Cell inner membrane</location>
    </subcellularLocation>
</comment>
<sequence>MQKILYYLIAGAFHLWSRLPLAWLYGLFRFTGWVIFGLFRYRRSVIARNMEIAFPDDTPEKHKILEHQFIRHFMDTIAEIIKAWSIKPEELRRRFEIHFSEEIVRDLQTGQDVFLAGAHVNNWEWAVLSAGDQTPGRAVGIYKPLSNQVMDRIIAQLRERLGTRMVPMGQVIRDILTTDRSASAYLFLSDQSTPFTESAHWTDFFGVQTPFVSGMSTLAVRRNIPIYYFYIEKIRQGFYEARFTLLVRDAQNYSPEEITSLYSKKVMENILNQPACWLWTHKRWKRVLQY</sequence>
<name>A0A953HVQ7_9BACT</name>
<organism evidence="8 9">
    <name type="scientific">Membranihabitans marinus</name>
    <dbReference type="NCBI Taxonomy" id="1227546"/>
    <lineage>
        <taxon>Bacteria</taxon>
        <taxon>Pseudomonadati</taxon>
        <taxon>Bacteroidota</taxon>
        <taxon>Saprospiria</taxon>
        <taxon>Saprospirales</taxon>
        <taxon>Saprospiraceae</taxon>
        <taxon>Membranihabitans</taxon>
    </lineage>
</organism>
<evidence type="ECO:0000256" key="1">
    <source>
        <dbReference type="ARBA" id="ARBA00004533"/>
    </source>
</evidence>
<evidence type="ECO:0000256" key="2">
    <source>
        <dbReference type="ARBA" id="ARBA00022475"/>
    </source>
</evidence>
<dbReference type="GO" id="GO:0016746">
    <property type="term" value="F:acyltransferase activity"/>
    <property type="evidence" value="ECO:0007669"/>
    <property type="project" value="UniProtKB-KW"/>
</dbReference>
<evidence type="ECO:0000256" key="7">
    <source>
        <dbReference type="SAM" id="Phobius"/>
    </source>
</evidence>